<evidence type="ECO:0000313" key="1">
    <source>
        <dbReference type="EMBL" id="RNB72219.1"/>
    </source>
</evidence>
<sequence>MPSRIILERDEDAICGYQDHLALLKAFTHATCSILDQAGHMLEIEQPALYRACLPTGWSV</sequence>
<keyword evidence="2" id="KW-1185">Reference proteome</keyword>
<proteinExistence type="predicted"/>
<protein>
    <recommendedName>
        <fullName evidence="3">Alpha/beta hydrolase</fullName>
    </recommendedName>
</protein>
<dbReference type="InterPro" id="IPR029058">
    <property type="entry name" value="AB_hydrolase_fold"/>
</dbReference>
<accession>A0A3M8C9E1</accession>
<gene>
    <name evidence="1" type="ORF">EDM52_13760</name>
</gene>
<dbReference type="Proteomes" id="UP000282028">
    <property type="component" value="Unassembled WGS sequence"/>
</dbReference>
<dbReference type="RefSeq" id="WP_122909556.1">
    <property type="nucleotide sequence ID" value="NZ_CBCSBE010000002.1"/>
</dbReference>
<name>A0A3M8C9E1_9BACL</name>
<organism evidence="1 2">
    <name type="scientific">Brevibacillus invocatus</name>
    <dbReference type="NCBI Taxonomy" id="173959"/>
    <lineage>
        <taxon>Bacteria</taxon>
        <taxon>Bacillati</taxon>
        <taxon>Bacillota</taxon>
        <taxon>Bacilli</taxon>
        <taxon>Bacillales</taxon>
        <taxon>Paenibacillaceae</taxon>
        <taxon>Brevibacillus</taxon>
    </lineage>
</organism>
<dbReference type="SUPFAM" id="SSF53474">
    <property type="entry name" value="alpha/beta-Hydrolases"/>
    <property type="match status" value="1"/>
</dbReference>
<comment type="caution">
    <text evidence="1">The sequence shown here is derived from an EMBL/GenBank/DDBJ whole genome shotgun (WGS) entry which is preliminary data.</text>
</comment>
<reference evidence="1 2" key="1">
    <citation type="submission" date="2018-10" db="EMBL/GenBank/DDBJ databases">
        <title>Phylogenomics of Brevibacillus.</title>
        <authorList>
            <person name="Dunlap C."/>
        </authorList>
    </citation>
    <scope>NUCLEOTIDE SEQUENCE [LARGE SCALE GENOMIC DNA]</scope>
    <source>
        <strain evidence="1 2">JCM 12215</strain>
    </source>
</reference>
<evidence type="ECO:0008006" key="3">
    <source>
        <dbReference type="Google" id="ProtNLM"/>
    </source>
</evidence>
<dbReference type="OrthoDB" id="6191536at2"/>
<dbReference type="AlphaFoldDB" id="A0A3M8C9E1"/>
<evidence type="ECO:0000313" key="2">
    <source>
        <dbReference type="Proteomes" id="UP000282028"/>
    </source>
</evidence>
<dbReference type="EMBL" id="RHHR01000026">
    <property type="protein sequence ID" value="RNB72219.1"/>
    <property type="molecule type" value="Genomic_DNA"/>
</dbReference>